<keyword evidence="4" id="KW-1015">Disulfide bond</keyword>
<dbReference type="InterPro" id="IPR026645">
    <property type="entry name" value="Dermatopontin"/>
</dbReference>
<keyword evidence="6" id="KW-1185">Reference proteome</keyword>
<reference evidence="5 6" key="1">
    <citation type="journal article" date="2021" name="Elife">
        <title>Chloroplast acquisition without the gene transfer in kleptoplastic sea slugs, Plakobranchus ocellatus.</title>
        <authorList>
            <person name="Maeda T."/>
            <person name="Takahashi S."/>
            <person name="Yoshida T."/>
            <person name="Shimamura S."/>
            <person name="Takaki Y."/>
            <person name="Nagai Y."/>
            <person name="Toyoda A."/>
            <person name="Suzuki Y."/>
            <person name="Arimoto A."/>
            <person name="Ishii H."/>
            <person name="Satoh N."/>
            <person name="Nishiyama T."/>
            <person name="Hasebe M."/>
            <person name="Maruyama T."/>
            <person name="Minagawa J."/>
            <person name="Obokata J."/>
            <person name="Shigenobu S."/>
        </authorList>
    </citation>
    <scope>NUCLEOTIDE SEQUENCE [LARGE SCALE GENOMIC DNA]</scope>
</reference>
<protein>
    <submittedName>
        <fullName evidence="5">Hemagglutinin/amebocyte aggregation factor</fullName>
    </submittedName>
</protein>
<dbReference type="EMBL" id="BMAT01008896">
    <property type="protein sequence ID" value="GFR94790.1"/>
    <property type="molecule type" value="Genomic_DNA"/>
</dbReference>
<dbReference type="AlphaFoldDB" id="A0AAV4HDZ4"/>
<comment type="caution">
    <text evidence="5">The sequence shown here is derived from an EMBL/GenBank/DDBJ whole genome shotgun (WGS) entry which is preliminary data.</text>
</comment>
<organism evidence="5 6">
    <name type="scientific">Elysia marginata</name>
    <dbReference type="NCBI Taxonomy" id="1093978"/>
    <lineage>
        <taxon>Eukaryota</taxon>
        <taxon>Metazoa</taxon>
        <taxon>Spiralia</taxon>
        <taxon>Lophotrochozoa</taxon>
        <taxon>Mollusca</taxon>
        <taxon>Gastropoda</taxon>
        <taxon>Heterobranchia</taxon>
        <taxon>Euthyneura</taxon>
        <taxon>Panpulmonata</taxon>
        <taxon>Sacoglossa</taxon>
        <taxon>Placobranchoidea</taxon>
        <taxon>Plakobranchidae</taxon>
        <taxon>Elysia</taxon>
    </lineage>
</organism>
<keyword evidence="3" id="KW-0964">Secreted</keyword>
<evidence type="ECO:0000256" key="1">
    <source>
        <dbReference type="ARBA" id="ARBA00004613"/>
    </source>
</evidence>
<dbReference type="GO" id="GO:0030199">
    <property type="term" value="P:collagen fibril organization"/>
    <property type="evidence" value="ECO:0007669"/>
    <property type="project" value="TreeGrafter"/>
</dbReference>
<evidence type="ECO:0000313" key="5">
    <source>
        <dbReference type="EMBL" id="GFR94790.1"/>
    </source>
</evidence>
<sequence length="256" mass="29077">MGVQKGWWYQSQKENGDGDARGKARREDIEIVLGAAITMSHVIIPQPLMAFFRGSRLTKTHLLTDPCPVTNYTLYSPAMSSLKSVVVLALLVVASVLAQDVEFDNEWDQPLNFECPEGKVIKSIHSIHDNHREDRRFKLVCGKAPSNAKPKECEWTSDYVNDWDRPVMFLCPANSVVAGIYSVHDNGKEDRRMKFKCCKQSGIKTMSCQMSDFLNSWDQPLDYTVGSGRALVGWMSRHDNSKEDRIHKMVDCLYRA</sequence>
<dbReference type="Proteomes" id="UP000762676">
    <property type="component" value="Unassembled WGS sequence"/>
</dbReference>
<evidence type="ECO:0000256" key="4">
    <source>
        <dbReference type="ARBA" id="ARBA00023157"/>
    </source>
</evidence>
<dbReference type="PANTHER" id="PTHR15040:SF1">
    <property type="entry name" value="DERMATOPONTIN-LIKE ISOFORM X1"/>
    <property type="match status" value="1"/>
</dbReference>
<dbReference type="PANTHER" id="PTHR15040">
    <property type="entry name" value="DERMATOPONTIN-RELATED"/>
    <property type="match status" value="1"/>
</dbReference>
<evidence type="ECO:0000256" key="2">
    <source>
        <dbReference type="ARBA" id="ARBA00008712"/>
    </source>
</evidence>
<comment type="subcellular location">
    <subcellularLocation>
        <location evidence="1">Secreted</location>
    </subcellularLocation>
</comment>
<dbReference type="Pfam" id="PF14704">
    <property type="entry name" value="DERM"/>
    <property type="match status" value="1"/>
</dbReference>
<evidence type="ECO:0000256" key="3">
    <source>
        <dbReference type="ARBA" id="ARBA00022525"/>
    </source>
</evidence>
<dbReference type="GO" id="GO:0031012">
    <property type="term" value="C:extracellular matrix"/>
    <property type="evidence" value="ECO:0007669"/>
    <property type="project" value="TreeGrafter"/>
</dbReference>
<proteinExistence type="inferred from homology"/>
<gene>
    <name evidence="5" type="ORF">ElyMa_004413000</name>
</gene>
<name>A0AAV4HDZ4_9GAST</name>
<accession>A0AAV4HDZ4</accession>
<dbReference type="GO" id="GO:0005615">
    <property type="term" value="C:extracellular space"/>
    <property type="evidence" value="ECO:0007669"/>
    <property type="project" value="TreeGrafter"/>
</dbReference>
<evidence type="ECO:0000313" key="6">
    <source>
        <dbReference type="Proteomes" id="UP000762676"/>
    </source>
</evidence>
<comment type="similarity">
    <text evidence="2">Belongs to the dermatopontin family.</text>
</comment>